<dbReference type="AlphaFoldDB" id="A0A9P3WIU8"/>
<reference evidence="1" key="1">
    <citation type="journal article" date="2018" name="Genome Biol.">
        <title>SKESA: strategic k-mer extension for scrupulous assemblies.</title>
        <authorList>
            <person name="Souvorov A."/>
            <person name="Agarwala R."/>
            <person name="Lipman D.J."/>
        </authorList>
    </citation>
    <scope>NUCLEOTIDE SEQUENCE</scope>
    <source>
        <strain evidence="1">CAVp300</strain>
    </source>
</reference>
<comment type="caution">
    <text evidence="1">The sequence shown here is derived from an EMBL/GenBank/DDBJ whole genome shotgun (WGS) entry which is preliminary data.</text>
</comment>
<name>A0A9P3WIU8_KLUIN</name>
<organism evidence="1 3">
    <name type="scientific">Kluyvera intermedia</name>
    <name type="common">Enterobacter intermedius</name>
    <dbReference type="NCBI Taxonomy" id="61648"/>
    <lineage>
        <taxon>Bacteria</taxon>
        <taxon>Pseudomonadati</taxon>
        <taxon>Pseudomonadota</taxon>
        <taxon>Gammaproteobacteria</taxon>
        <taxon>Enterobacterales</taxon>
        <taxon>Enterobacteriaceae</taxon>
        <taxon>Kluyvera</taxon>
    </lineage>
</organism>
<reference evidence="1" key="2">
    <citation type="submission" date="2020-10" db="EMBL/GenBank/DDBJ databases">
        <authorList>
            <consortium name="NCBI Pathogen Detection Project"/>
        </authorList>
    </citation>
    <scope>NUCLEOTIDE SEQUENCE</scope>
    <source>
        <strain evidence="1">CAVp300</strain>
    </source>
</reference>
<protein>
    <recommendedName>
        <fullName evidence="4">Nucleotidyltransferase</fullName>
    </recommendedName>
</protein>
<dbReference type="EMBL" id="DACSUM010000060">
    <property type="protein sequence ID" value="HAT3584501.1"/>
    <property type="molecule type" value="Genomic_DNA"/>
</dbReference>
<dbReference type="EMBL" id="DACSUM010000149">
    <property type="protein sequence ID" value="HAT3585423.1"/>
    <property type="molecule type" value="Genomic_DNA"/>
</dbReference>
<accession>A0A9P3WIU8</accession>
<dbReference type="RefSeq" id="WP_047371976.1">
    <property type="nucleotide sequence ID" value="NZ_CABMNU010000005.1"/>
</dbReference>
<evidence type="ECO:0000313" key="3">
    <source>
        <dbReference type="Proteomes" id="UP000867740"/>
    </source>
</evidence>
<dbReference type="Proteomes" id="UP000867740">
    <property type="component" value="Unassembled WGS sequence"/>
</dbReference>
<evidence type="ECO:0008006" key="4">
    <source>
        <dbReference type="Google" id="ProtNLM"/>
    </source>
</evidence>
<evidence type="ECO:0000313" key="1">
    <source>
        <dbReference type="EMBL" id="HAT3584501.1"/>
    </source>
</evidence>
<evidence type="ECO:0000313" key="2">
    <source>
        <dbReference type="EMBL" id="HAT3585423.1"/>
    </source>
</evidence>
<gene>
    <name evidence="1" type="ORF">I8531_004885</name>
    <name evidence="2" type="ORF">I8531_005862</name>
</gene>
<sequence length="269" mass="29982">MSDIYTLSQPLSAEIQTTLEKVNRICTVAGCEFFIAGATAREVLLTHVHGRKTGRHTRDIDIAVFIDTWEQFTALKASMLAGGAAEVKGNAHRLLWDDIELDIIPFGGIAEGNEVAWPPDRDIIMSVDGFTEAWTHAVSVDIPQCGVVRFCSLPGLLLLKLFAWRDRGDRSNKDAVDIYKILCEYAVIEDARLYDNTEWGERVDWEPERLGGMLAGHDVAAMAMPESLESLQKLDPDALVDAIVRQPGAGHVDDIENRINDFWYTLVQQ</sequence>
<proteinExistence type="predicted"/>